<evidence type="ECO:0000313" key="3">
    <source>
        <dbReference type="Proteomes" id="UP000198937"/>
    </source>
</evidence>
<dbReference type="AlphaFoldDB" id="A0A1C6U1N3"/>
<gene>
    <name evidence="2" type="ORF">GA0070617_0729</name>
</gene>
<feature type="compositionally biased region" description="Low complexity" evidence="1">
    <location>
        <begin position="128"/>
        <end position="145"/>
    </location>
</feature>
<dbReference type="STRING" id="683228.GA0070617_0729"/>
<proteinExistence type="predicted"/>
<evidence type="ECO:0000313" key="2">
    <source>
        <dbReference type="EMBL" id="SCL47946.1"/>
    </source>
</evidence>
<evidence type="ECO:0000256" key="1">
    <source>
        <dbReference type="SAM" id="MobiDB-lite"/>
    </source>
</evidence>
<sequence>MPEKKKSEPPKEVRDLIAHLDRDAKAAFESLPKHVQKRVANKEDTSVVVRGLNRYQADGSGSKKSRSTSLRKQLLAHQTMPGSAESYQQRRAELNGFVRAYCANRAKQDAASAGTELVSAVAALSLAGGSSPDGSSAGPAYASGSGRHKAPSR</sequence>
<feature type="region of interest" description="Disordered" evidence="1">
    <location>
        <begin position="128"/>
        <end position="153"/>
    </location>
</feature>
<dbReference type="Proteomes" id="UP000198937">
    <property type="component" value="Unassembled WGS sequence"/>
</dbReference>
<dbReference type="RefSeq" id="WP_139135563.1">
    <property type="nucleotide sequence ID" value="NZ_BMMJ01000006.1"/>
</dbReference>
<reference evidence="3" key="1">
    <citation type="submission" date="2016-06" db="EMBL/GenBank/DDBJ databases">
        <authorList>
            <person name="Varghese N."/>
            <person name="Submissions Spin"/>
        </authorList>
    </citation>
    <scope>NUCLEOTIDE SEQUENCE [LARGE SCALE GENOMIC DNA]</scope>
    <source>
        <strain evidence="3">DSM 45577</strain>
    </source>
</reference>
<dbReference type="EMBL" id="FMIA01000002">
    <property type="protein sequence ID" value="SCL47946.1"/>
    <property type="molecule type" value="Genomic_DNA"/>
</dbReference>
<name>A0A1C6U1N3_9ACTN</name>
<protein>
    <submittedName>
        <fullName evidence="2">Uncharacterized protein</fullName>
    </submittedName>
</protein>
<organism evidence="2 3">
    <name type="scientific">Micromonospora yangpuensis</name>
    <dbReference type="NCBI Taxonomy" id="683228"/>
    <lineage>
        <taxon>Bacteria</taxon>
        <taxon>Bacillati</taxon>
        <taxon>Actinomycetota</taxon>
        <taxon>Actinomycetes</taxon>
        <taxon>Micromonosporales</taxon>
        <taxon>Micromonosporaceae</taxon>
        <taxon>Micromonospora</taxon>
    </lineage>
</organism>
<accession>A0A1C6U1N3</accession>
<keyword evidence="3" id="KW-1185">Reference proteome</keyword>